<evidence type="ECO:0000313" key="2">
    <source>
        <dbReference type="Proteomes" id="UP001596435"/>
    </source>
</evidence>
<dbReference type="Proteomes" id="UP001596435">
    <property type="component" value="Unassembled WGS sequence"/>
</dbReference>
<evidence type="ECO:0000313" key="1">
    <source>
        <dbReference type="EMBL" id="MFC7180613.1"/>
    </source>
</evidence>
<organism evidence="1 2">
    <name type="scientific">Kitasatospora paranensis</name>
    <dbReference type="NCBI Taxonomy" id="258053"/>
    <lineage>
        <taxon>Bacteria</taxon>
        <taxon>Bacillati</taxon>
        <taxon>Actinomycetota</taxon>
        <taxon>Actinomycetes</taxon>
        <taxon>Kitasatosporales</taxon>
        <taxon>Streptomycetaceae</taxon>
        <taxon>Kitasatospora</taxon>
    </lineage>
</organism>
<protein>
    <submittedName>
        <fullName evidence="1">DUF6188 family protein</fullName>
    </submittedName>
</protein>
<reference evidence="2" key="1">
    <citation type="journal article" date="2019" name="Int. J. Syst. Evol. Microbiol.">
        <title>The Global Catalogue of Microorganisms (GCM) 10K type strain sequencing project: providing services to taxonomists for standard genome sequencing and annotation.</title>
        <authorList>
            <consortium name="The Broad Institute Genomics Platform"/>
            <consortium name="The Broad Institute Genome Sequencing Center for Infectious Disease"/>
            <person name="Wu L."/>
            <person name="Ma J."/>
        </authorList>
    </citation>
    <scope>NUCLEOTIDE SEQUENCE [LARGE SCALE GENOMIC DNA]</scope>
    <source>
        <strain evidence="2">CGMCC 1.12859</strain>
    </source>
</reference>
<name>A0ABW2FWJ4_9ACTN</name>
<dbReference type="Pfam" id="PF19686">
    <property type="entry name" value="DUF6188"/>
    <property type="match status" value="1"/>
</dbReference>
<accession>A0ABW2FWJ4</accession>
<gene>
    <name evidence="1" type="ORF">ACFQMG_13720</name>
</gene>
<dbReference type="RefSeq" id="WP_380231152.1">
    <property type="nucleotide sequence ID" value="NZ_JBHSVH010000002.1"/>
</dbReference>
<sequence>MAGEIESALTGCRVEAISVAGRLTVALSGGVVVTAANDFRLRTATEVEHFYPRLALGPSGALSALVGARVIGAGVTRAGGLELDFGAAGQLSVPPDTGGPAGAEAWRVAGPHGPLFTAEPGGYLAV</sequence>
<dbReference type="InterPro" id="IPR046179">
    <property type="entry name" value="DUF6188"/>
</dbReference>
<keyword evidence="2" id="KW-1185">Reference proteome</keyword>
<comment type="caution">
    <text evidence="1">The sequence shown here is derived from an EMBL/GenBank/DDBJ whole genome shotgun (WGS) entry which is preliminary data.</text>
</comment>
<dbReference type="EMBL" id="JBHTAJ010000021">
    <property type="protein sequence ID" value="MFC7180613.1"/>
    <property type="molecule type" value="Genomic_DNA"/>
</dbReference>
<proteinExistence type="predicted"/>